<evidence type="ECO:0000256" key="1">
    <source>
        <dbReference type="SAM" id="MobiDB-lite"/>
    </source>
</evidence>
<evidence type="ECO:0000313" key="4">
    <source>
        <dbReference type="Proteomes" id="UP001501470"/>
    </source>
</evidence>
<feature type="transmembrane region" description="Helical" evidence="2">
    <location>
        <begin position="354"/>
        <end position="374"/>
    </location>
</feature>
<evidence type="ECO:0008006" key="5">
    <source>
        <dbReference type="Google" id="ProtNLM"/>
    </source>
</evidence>
<feature type="transmembrane region" description="Helical" evidence="2">
    <location>
        <begin position="242"/>
        <end position="260"/>
    </location>
</feature>
<feature type="transmembrane region" description="Helical" evidence="2">
    <location>
        <begin position="324"/>
        <end position="342"/>
    </location>
</feature>
<accession>A0ABN2A9X2</accession>
<keyword evidence="2" id="KW-1133">Transmembrane helix</keyword>
<protein>
    <recommendedName>
        <fullName evidence="5">Integral membrane protein</fullName>
    </recommendedName>
</protein>
<dbReference type="EMBL" id="BAAAQD010000005">
    <property type="protein sequence ID" value="GAA1514589.1"/>
    <property type="molecule type" value="Genomic_DNA"/>
</dbReference>
<feature type="transmembrane region" description="Helical" evidence="2">
    <location>
        <begin position="272"/>
        <end position="295"/>
    </location>
</feature>
<comment type="caution">
    <text evidence="3">The sequence shown here is derived from an EMBL/GenBank/DDBJ whole genome shotgun (WGS) entry which is preliminary data.</text>
</comment>
<proteinExistence type="predicted"/>
<dbReference type="RefSeq" id="WP_344502645.1">
    <property type="nucleotide sequence ID" value="NZ_BAAAQD010000005.1"/>
</dbReference>
<feature type="transmembrane region" description="Helical" evidence="2">
    <location>
        <begin position="169"/>
        <end position="189"/>
    </location>
</feature>
<keyword evidence="2" id="KW-0812">Transmembrane</keyword>
<dbReference type="Proteomes" id="UP001501470">
    <property type="component" value="Unassembled WGS sequence"/>
</dbReference>
<organism evidence="3 4">
    <name type="scientific">Dactylosporangium maewongense</name>
    <dbReference type="NCBI Taxonomy" id="634393"/>
    <lineage>
        <taxon>Bacteria</taxon>
        <taxon>Bacillati</taxon>
        <taxon>Actinomycetota</taxon>
        <taxon>Actinomycetes</taxon>
        <taxon>Micromonosporales</taxon>
        <taxon>Micromonosporaceae</taxon>
        <taxon>Dactylosporangium</taxon>
    </lineage>
</organism>
<evidence type="ECO:0000313" key="3">
    <source>
        <dbReference type="EMBL" id="GAA1514589.1"/>
    </source>
</evidence>
<feature type="region of interest" description="Disordered" evidence="1">
    <location>
        <begin position="1"/>
        <end position="95"/>
    </location>
</feature>
<keyword evidence="4" id="KW-1185">Reference proteome</keyword>
<feature type="compositionally biased region" description="Polar residues" evidence="1">
    <location>
        <begin position="79"/>
        <end position="93"/>
    </location>
</feature>
<name>A0ABN2A9X2_9ACTN</name>
<feature type="transmembrane region" description="Helical" evidence="2">
    <location>
        <begin position="301"/>
        <end position="317"/>
    </location>
</feature>
<sequence>MSTPHHHDKPGTGEPGTSARRHGGGEPGMPTPAHDEADTPTPADEARTPTPADEARTPTPAGEADMSARRHGGGEPGTSADSQAGTSAGTSTGPEAVLARRYEALLRAYPKAWRTGRGEEMLGTLLDAAEPGRRTPSPREAASILVQGTKERFGLRRHRTAGAVWSEGLRIGALVLQAQSLLALLYFLYDIRLDVYLSTMVVWGVLTAALGTGAILALLAGRTVTATVLTGLWTAVPFASDGVSHLLLTALVVLVGLSVADRSPERRRISAVWLVAAPVGLLMWLGYLLVTGAYFSPGYGLFYPLALLAAITVGVVADPRLPIAVAVLTVVVILDNSVHLPAPLDTYRPADTLTWRLGPTIVVFAAIAVVLLAIGHVRARRLARI</sequence>
<keyword evidence="2" id="KW-0472">Membrane</keyword>
<feature type="transmembrane region" description="Helical" evidence="2">
    <location>
        <begin position="201"/>
        <end position="222"/>
    </location>
</feature>
<reference evidence="3 4" key="1">
    <citation type="journal article" date="2019" name="Int. J. Syst. Evol. Microbiol.">
        <title>The Global Catalogue of Microorganisms (GCM) 10K type strain sequencing project: providing services to taxonomists for standard genome sequencing and annotation.</title>
        <authorList>
            <consortium name="The Broad Institute Genomics Platform"/>
            <consortium name="The Broad Institute Genome Sequencing Center for Infectious Disease"/>
            <person name="Wu L."/>
            <person name="Ma J."/>
        </authorList>
    </citation>
    <scope>NUCLEOTIDE SEQUENCE [LARGE SCALE GENOMIC DNA]</scope>
    <source>
        <strain evidence="3 4">JCM 15933</strain>
    </source>
</reference>
<evidence type="ECO:0000256" key="2">
    <source>
        <dbReference type="SAM" id="Phobius"/>
    </source>
</evidence>
<gene>
    <name evidence="3" type="ORF">GCM10009827_031640</name>
</gene>